<gene>
    <name evidence="1" type="ORF">RUMOBE_04168</name>
</gene>
<evidence type="ECO:0000313" key="2">
    <source>
        <dbReference type="Proteomes" id="UP000006002"/>
    </source>
</evidence>
<dbReference type="EMBL" id="AAVO02000041">
    <property type="protein sequence ID" value="EDM85268.1"/>
    <property type="molecule type" value="Genomic_DNA"/>
</dbReference>
<proteinExistence type="predicted"/>
<reference evidence="1 2" key="2">
    <citation type="submission" date="2007-04" db="EMBL/GenBank/DDBJ databases">
        <title>Draft genome sequence of Ruminococcus obeum (ATCC 29174).</title>
        <authorList>
            <person name="Sudarsanam P."/>
            <person name="Ley R."/>
            <person name="Guruge J."/>
            <person name="Turnbaugh P.J."/>
            <person name="Mahowald M."/>
            <person name="Liep D."/>
            <person name="Gordon J."/>
        </authorList>
    </citation>
    <scope>NUCLEOTIDE SEQUENCE [LARGE SCALE GENOMIC DNA]</scope>
    <source>
        <strain evidence="1 2">ATCC 29174</strain>
    </source>
</reference>
<dbReference type="HOGENOM" id="CLU_3363602_0_0_9"/>
<reference evidence="1 2" key="1">
    <citation type="submission" date="2007-03" db="EMBL/GenBank/DDBJ databases">
        <authorList>
            <person name="Fulton L."/>
            <person name="Clifton S."/>
            <person name="Fulton B."/>
            <person name="Xu J."/>
            <person name="Minx P."/>
            <person name="Pepin K.H."/>
            <person name="Johnson M."/>
            <person name="Thiruvilangam P."/>
            <person name="Bhonagiri V."/>
            <person name="Nash W.E."/>
            <person name="Mardis E.R."/>
            <person name="Wilson R.K."/>
        </authorList>
    </citation>
    <scope>NUCLEOTIDE SEQUENCE [LARGE SCALE GENOMIC DNA]</scope>
    <source>
        <strain evidence="1 2">ATCC 29174</strain>
    </source>
</reference>
<protein>
    <submittedName>
        <fullName evidence="1">Uncharacterized protein</fullName>
    </submittedName>
</protein>
<accession>A5ZYP9</accession>
<evidence type="ECO:0000313" key="1">
    <source>
        <dbReference type="EMBL" id="EDM85268.1"/>
    </source>
</evidence>
<dbReference type="AlphaFoldDB" id="A5ZYP9"/>
<comment type="caution">
    <text evidence="1">The sequence shown here is derived from an EMBL/GenBank/DDBJ whole genome shotgun (WGS) entry which is preliminary data.</text>
</comment>
<organism evidence="1 2">
    <name type="scientific">Blautia obeum ATCC 29174</name>
    <dbReference type="NCBI Taxonomy" id="411459"/>
    <lineage>
        <taxon>Bacteria</taxon>
        <taxon>Bacillati</taxon>
        <taxon>Bacillota</taxon>
        <taxon>Clostridia</taxon>
        <taxon>Lachnospirales</taxon>
        <taxon>Lachnospiraceae</taxon>
        <taxon>Blautia</taxon>
    </lineage>
</organism>
<dbReference type="Proteomes" id="UP000006002">
    <property type="component" value="Unassembled WGS sequence"/>
</dbReference>
<sequence>MEMNMGKFSEKLVELLELAKKEEKCTGISGNQRFL</sequence>
<name>A5ZYP9_9FIRM</name>